<evidence type="ECO:0000313" key="5">
    <source>
        <dbReference type="Proteomes" id="UP001596287"/>
    </source>
</evidence>
<dbReference type="Gene3D" id="3.40.50.2300">
    <property type="match status" value="1"/>
</dbReference>
<dbReference type="InterPro" id="IPR052893">
    <property type="entry name" value="TCS_response_regulator"/>
</dbReference>
<dbReference type="SMART" id="SM00448">
    <property type="entry name" value="REC"/>
    <property type="match status" value="1"/>
</dbReference>
<dbReference type="InterPro" id="IPR011006">
    <property type="entry name" value="CheY-like_superfamily"/>
</dbReference>
<keyword evidence="1" id="KW-0597">Phosphoprotein</keyword>
<protein>
    <submittedName>
        <fullName evidence="4">Response regulator</fullName>
    </submittedName>
</protein>
<dbReference type="PANTHER" id="PTHR44520:SF2">
    <property type="entry name" value="RESPONSE REGULATOR RCP1"/>
    <property type="match status" value="1"/>
</dbReference>
<keyword evidence="2" id="KW-0472">Membrane</keyword>
<dbReference type="Pfam" id="PF00072">
    <property type="entry name" value="Response_reg"/>
    <property type="match status" value="1"/>
</dbReference>
<dbReference type="CDD" id="cd17557">
    <property type="entry name" value="REC_Rcp-like"/>
    <property type="match status" value="1"/>
</dbReference>
<dbReference type="PROSITE" id="PS50110">
    <property type="entry name" value="RESPONSE_REGULATORY"/>
    <property type="match status" value="1"/>
</dbReference>
<accession>A0ABW1PJL9</accession>
<name>A0ABW1PJL9_9FLAO</name>
<evidence type="ECO:0000256" key="2">
    <source>
        <dbReference type="SAM" id="Phobius"/>
    </source>
</evidence>
<feature type="domain" description="Response regulatory" evidence="3">
    <location>
        <begin position="9"/>
        <end position="129"/>
    </location>
</feature>
<dbReference type="PANTHER" id="PTHR44520">
    <property type="entry name" value="RESPONSE REGULATOR RCP1-RELATED"/>
    <property type="match status" value="1"/>
</dbReference>
<gene>
    <name evidence="4" type="ORF">ACFPVY_00580</name>
</gene>
<comment type="caution">
    <text evidence="4">The sequence shown here is derived from an EMBL/GenBank/DDBJ whole genome shotgun (WGS) entry which is preliminary data.</text>
</comment>
<keyword evidence="2" id="KW-1133">Transmembrane helix</keyword>
<keyword evidence="5" id="KW-1185">Reference proteome</keyword>
<dbReference type="RefSeq" id="WP_379789732.1">
    <property type="nucleotide sequence ID" value="NZ_JBHSQB010000003.1"/>
</dbReference>
<organism evidence="4 5">
    <name type="scientific">Flavobacterium qiangtangense</name>
    <dbReference type="NCBI Taxonomy" id="1442595"/>
    <lineage>
        <taxon>Bacteria</taxon>
        <taxon>Pseudomonadati</taxon>
        <taxon>Bacteroidota</taxon>
        <taxon>Flavobacteriia</taxon>
        <taxon>Flavobacteriales</taxon>
        <taxon>Flavobacteriaceae</taxon>
        <taxon>Flavobacterium</taxon>
    </lineage>
</organism>
<feature type="transmembrane region" description="Helical" evidence="2">
    <location>
        <begin position="145"/>
        <end position="166"/>
    </location>
</feature>
<dbReference type="EMBL" id="JBHSQB010000003">
    <property type="protein sequence ID" value="MFC6095127.1"/>
    <property type="molecule type" value="Genomic_DNA"/>
</dbReference>
<keyword evidence="2" id="KW-0812">Transmembrane</keyword>
<sequence>MNFSTNKINILLADDDNEDRELFAEALEESGLDYNLKTFENGKQLVDYLNDPEEIPNLLFLDLNMPLLSGLESLKIIRANTALDKMPVAIYSTSSSENDKNSTFESGANIYISKPSDFSQLKKMLKQVVLMRDDLANAEIDKDKFVFTLGIIGTLIYLSSMAGKFFH</sequence>
<evidence type="ECO:0000256" key="1">
    <source>
        <dbReference type="PROSITE-ProRule" id="PRU00169"/>
    </source>
</evidence>
<feature type="modified residue" description="4-aspartylphosphate" evidence="1">
    <location>
        <position position="62"/>
    </location>
</feature>
<dbReference type="Proteomes" id="UP001596287">
    <property type="component" value="Unassembled WGS sequence"/>
</dbReference>
<proteinExistence type="predicted"/>
<dbReference type="InterPro" id="IPR001789">
    <property type="entry name" value="Sig_transdc_resp-reg_receiver"/>
</dbReference>
<evidence type="ECO:0000259" key="3">
    <source>
        <dbReference type="PROSITE" id="PS50110"/>
    </source>
</evidence>
<dbReference type="SUPFAM" id="SSF52172">
    <property type="entry name" value="CheY-like"/>
    <property type="match status" value="1"/>
</dbReference>
<evidence type="ECO:0000313" key="4">
    <source>
        <dbReference type="EMBL" id="MFC6095127.1"/>
    </source>
</evidence>
<reference evidence="5" key="1">
    <citation type="journal article" date="2019" name="Int. J. Syst. Evol. Microbiol.">
        <title>The Global Catalogue of Microorganisms (GCM) 10K type strain sequencing project: providing services to taxonomists for standard genome sequencing and annotation.</title>
        <authorList>
            <consortium name="The Broad Institute Genomics Platform"/>
            <consortium name="The Broad Institute Genome Sequencing Center for Infectious Disease"/>
            <person name="Wu L."/>
            <person name="Ma J."/>
        </authorList>
    </citation>
    <scope>NUCLEOTIDE SEQUENCE [LARGE SCALE GENOMIC DNA]</scope>
    <source>
        <strain evidence="5">CCUG 49679</strain>
    </source>
</reference>